<dbReference type="PANTHER" id="PTHR34676:SF27">
    <property type="entry name" value="ASPARTYL-TRNA SYNTHETASE"/>
    <property type="match status" value="1"/>
</dbReference>
<evidence type="ECO:0000313" key="1">
    <source>
        <dbReference type="EMBL" id="RDX93991.1"/>
    </source>
</evidence>
<dbReference type="OrthoDB" id="1932348at2759"/>
<dbReference type="Proteomes" id="UP000257109">
    <property type="component" value="Unassembled WGS sequence"/>
</dbReference>
<proteinExistence type="predicted"/>
<name>A0A371GTW9_MUCPR</name>
<protein>
    <recommendedName>
        <fullName evidence="3">DUF4219 domain-containing protein/UBN2 domain-containing protein</fullName>
    </recommendedName>
</protein>
<dbReference type="Pfam" id="PF14223">
    <property type="entry name" value="Retrotran_gag_2"/>
    <property type="match status" value="1"/>
</dbReference>
<evidence type="ECO:0000313" key="2">
    <source>
        <dbReference type="Proteomes" id="UP000257109"/>
    </source>
</evidence>
<comment type="caution">
    <text evidence="1">The sequence shown here is derived from an EMBL/GenBank/DDBJ whole genome shotgun (WGS) entry which is preliminary data.</text>
</comment>
<gene>
    <name evidence="1" type="ORF">CR513_23677</name>
</gene>
<accession>A0A371GTW9</accession>
<keyword evidence="2" id="KW-1185">Reference proteome</keyword>
<reference evidence="1" key="1">
    <citation type="submission" date="2018-05" db="EMBL/GenBank/DDBJ databases">
        <title>Draft genome of Mucuna pruriens seed.</title>
        <authorList>
            <person name="Nnadi N.E."/>
            <person name="Vos R."/>
            <person name="Hasami M.H."/>
            <person name="Devisetty U.K."/>
            <person name="Aguiy J.C."/>
        </authorList>
    </citation>
    <scope>NUCLEOTIDE SEQUENCE [LARGE SCALE GENOMIC DNA]</scope>
    <source>
        <strain evidence="1">JCA_2017</strain>
    </source>
</reference>
<feature type="non-terminal residue" evidence="1">
    <location>
        <position position="1"/>
    </location>
</feature>
<evidence type="ECO:0008006" key="3">
    <source>
        <dbReference type="Google" id="ProtNLM"/>
    </source>
</evidence>
<dbReference type="PANTHER" id="PTHR34676">
    <property type="entry name" value="DUF4219 DOMAIN-CONTAINING PROTEIN-RELATED"/>
    <property type="match status" value="1"/>
</dbReference>
<sequence>MAFQIECKSSLQRDHDSHEKEPIKASYLVNRRQYITKTEIAREVENTWFIITRIVILGNYKGFNTWKGRKYLENDLESVGNQRTRNEKSPPFKGQNYDYWKQRMMAFFDACHIDMSRDSKIFVERRIEDKDTLALAYEGASHVKDSKISMLVRKYELFKMEDNETIDIMFERFQTIINNLILLGKSYNNYDHIKFFLRSLARRWRPQVIALRAY</sequence>
<organism evidence="1 2">
    <name type="scientific">Mucuna pruriens</name>
    <name type="common">Velvet bean</name>
    <name type="synonym">Dolichos pruriens</name>
    <dbReference type="NCBI Taxonomy" id="157652"/>
    <lineage>
        <taxon>Eukaryota</taxon>
        <taxon>Viridiplantae</taxon>
        <taxon>Streptophyta</taxon>
        <taxon>Embryophyta</taxon>
        <taxon>Tracheophyta</taxon>
        <taxon>Spermatophyta</taxon>
        <taxon>Magnoliopsida</taxon>
        <taxon>eudicotyledons</taxon>
        <taxon>Gunneridae</taxon>
        <taxon>Pentapetalae</taxon>
        <taxon>rosids</taxon>
        <taxon>fabids</taxon>
        <taxon>Fabales</taxon>
        <taxon>Fabaceae</taxon>
        <taxon>Papilionoideae</taxon>
        <taxon>50 kb inversion clade</taxon>
        <taxon>NPAAA clade</taxon>
        <taxon>indigoferoid/millettioid clade</taxon>
        <taxon>Phaseoleae</taxon>
        <taxon>Mucuna</taxon>
    </lineage>
</organism>
<dbReference type="AlphaFoldDB" id="A0A371GTW9"/>
<dbReference type="EMBL" id="QJKJ01004478">
    <property type="protein sequence ID" value="RDX93991.1"/>
    <property type="molecule type" value="Genomic_DNA"/>
</dbReference>